<organism evidence="1 2">
    <name type="scientific">Paramecium sonneborni</name>
    <dbReference type="NCBI Taxonomy" id="65129"/>
    <lineage>
        <taxon>Eukaryota</taxon>
        <taxon>Sar</taxon>
        <taxon>Alveolata</taxon>
        <taxon>Ciliophora</taxon>
        <taxon>Intramacronucleata</taxon>
        <taxon>Oligohymenophorea</taxon>
        <taxon>Peniculida</taxon>
        <taxon>Parameciidae</taxon>
        <taxon>Paramecium</taxon>
    </lineage>
</organism>
<name>A0A8S1RKZ7_9CILI</name>
<reference evidence="1" key="1">
    <citation type="submission" date="2021-01" db="EMBL/GenBank/DDBJ databases">
        <authorList>
            <consortium name="Genoscope - CEA"/>
            <person name="William W."/>
        </authorList>
    </citation>
    <scope>NUCLEOTIDE SEQUENCE</scope>
</reference>
<evidence type="ECO:0000313" key="2">
    <source>
        <dbReference type="Proteomes" id="UP000692954"/>
    </source>
</evidence>
<dbReference type="Proteomes" id="UP000692954">
    <property type="component" value="Unassembled WGS sequence"/>
</dbReference>
<accession>A0A8S1RKZ7</accession>
<sequence>MLNISLQYILYDDQKQRSVIGLNKIDRWVELIYDYRRDSQNGKKKVGEINFLSYYRFELMQEQNKKITYWWWIFQENDLNSIKQEFKNWLQVIMIGEYKNGQKVGC</sequence>
<keyword evidence="2" id="KW-1185">Reference proteome</keyword>
<evidence type="ECO:0000313" key="1">
    <source>
        <dbReference type="EMBL" id="CAD8128868.1"/>
    </source>
</evidence>
<gene>
    <name evidence="1" type="ORF">PSON_ATCC_30995.1.T1990012</name>
</gene>
<protein>
    <submittedName>
        <fullName evidence="1">Uncharacterized protein</fullName>
    </submittedName>
</protein>
<dbReference type="EMBL" id="CAJJDN010000199">
    <property type="protein sequence ID" value="CAD8128868.1"/>
    <property type="molecule type" value="Genomic_DNA"/>
</dbReference>
<comment type="caution">
    <text evidence="1">The sequence shown here is derived from an EMBL/GenBank/DDBJ whole genome shotgun (WGS) entry which is preliminary data.</text>
</comment>
<proteinExistence type="predicted"/>
<dbReference type="AlphaFoldDB" id="A0A8S1RKZ7"/>